<dbReference type="Gene3D" id="1.25.40.20">
    <property type="entry name" value="Ankyrin repeat-containing domain"/>
    <property type="match status" value="1"/>
</dbReference>
<feature type="repeat" description="ANK" evidence="12">
    <location>
        <begin position="314"/>
        <end position="346"/>
    </location>
</feature>
<protein>
    <recommendedName>
        <fullName evidence="14">Peptidase M48 domain-containing protein</fullName>
    </recommendedName>
</protein>
<dbReference type="SUPFAM" id="SSF48403">
    <property type="entry name" value="Ankyrin repeat"/>
    <property type="match status" value="1"/>
</dbReference>
<evidence type="ECO:0000256" key="2">
    <source>
        <dbReference type="ARBA" id="ARBA00004651"/>
    </source>
</evidence>
<evidence type="ECO:0000256" key="7">
    <source>
        <dbReference type="ARBA" id="ARBA00022801"/>
    </source>
</evidence>
<evidence type="ECO:0000256" key="9">
    <source>
        <dbReference type="ARBA" id="ARBA00022989"/>
    </source>
</evidence>
<proteinExistence type="predicted"/>
<keyword evidence="11 13" id="KW-0472">Membrane</keyword>
<name>A0ABX4EBX2_9BACI</name>
<comment type="caution">
    <text evidence="15">The sequence shown here is derived from an EMBL/GenBank/DDBJ whole genome shotgun (WGS) entry which is preliminary data.</text>
</comment>
<evidence type="ECO:0000256" key="11">
    <source>
        <dbReference type="ARBA" id="ARBA00023136"/>
    </source>
</evidence>
<evidence type="ECO:0000256" key="5">
    <source>
        <dbReference type="ARBA" id="ARBA00022692"/>
    </source>
</evidence>
<dbReference type="Pfam" id="PF01435">
    <property type="entry name" value="Peptidase_M48"/>
    <property type="match status" value="2"/>
</dbReference>
<feature type="domain" description="Peptidase M48" evidence="14">
    <location>
        <begin position="77"/>
        <end position="160"/>
    </location>
</feature>
<evidence type="ECO:0000256" key="13">
    <source>
        <dbReference type="SAM" id="Phobius"/>
    </source>
</evidence>
<evidence type="ECO:0000256" key="12">
    <source>
        <dbReference type="PROSITE-ProRule" id="PRU00023"/>
    </source>
</evidence>
<keyword evidence="7" id="KW-0378">Hydrolase</keyword>
<feature type="repeat" description="ANK" evidence="12">
    <location>
        <begin position="347"/>
        <end position="379"/>
    </location>
</feature>
<dbReference type="PRINTS" id="PR01415">
    <property type="entry name" value="ANKYRIN"/>
</dbReference>
<comment type="subcellular location">
    <subcellularLocation>
        <location evidence="2">Cell membrane</location>
        <topology evidence="2">Multi-pass membrane protein</topology>
    </subcellularLocation>
</comment>
<evidence type="ECO:0000259" key="14">
    <source>
        <dbReference type="Pfam" id="PF01435"/>
    </source>
</evidence>
<dbReference type="InterPro" id="IPR036770">
    <property type="entry name" value="Ankyrin_rpt-contain_sf"/>
</dbReference>
<keyword evidence="4" id="KW-0645">Protease</keyword>
<reference evidence="16" key="1">
    <citation type="submission" date="2017-03" db="EMBL/GenBank/DDBJ databases">
        <title>Bacillus sp. V-88(T) DSM27956, whole genome shotgun sequencing project.</title>
        <authorList>
            <person name="Dastager S.G."/>
            <person name="Neurgaonkar P.S."/>
            <person name="Dharne M.S."/>
        </authorList>
    </citation>
    <scope>NUCLEOTIDE SEQUENCE [LARGE SCALE GENOMIC DNA]</scope>
    <source>
        <strain evidence="16">DSM 25145</strain>
    </source>
</reference>
<feature type="repeat" description="ANK" evidence="12">
    <location>
        <begin position="380"/>
        <end position="412"/>
    </location>
</feature>
<feature type="domain" description="Peptidase M48" evidence="14">
    <location>
        <begin position="168"/>
        <end position="250"/>
    </location>
</feature>
<keyword evidence="8" id="KW-0862">Zinc</keyword>
<evidence type="ECO:0000256" key="4">
    <source>
        <dbReference type="ARBA" id="ARBA00022670"/>
    </source>
</evidence>
<dbReference type="PANTHER" id="PTHR43221">
    <property type="entry name" value="PROTEASE HTPX"/>
    <property type="match status" value="1"/>
</dbReference>
<dbReference type="InterPro" id="IPR001915">
    <property type="entry name" value="Peptidase_M48"/>
</dbReference>
<keyword evidence="3" id="KW-1003">Cell membrane</keyword>
<evidence type="ECO:0000256" key="3">
    <source>
        <dbReference type="ARBA" id="ARBA00022475"/>
    </source>
</evidence>
<keyword evidence="6" id="KW-0479">Metal-binding</keyword>
<feature type="transmembrane region" description="Helical" evidence="13">
    <location>
        <begin position="269"/>
        <end position="291"/>
    </location>
</feature>
<keyword evidence="9 13" id="KW-1133">Transmembrane helix</keyword>
<evidence type="ECO:0000256" key="1">
    <source>
        <dbReference type="ARBA" id="ARBA00001947"/>
    </source>
</evidence>
<dbReference type="SMART" id="SM00248">
    <property type="entry name" value="ANK"/>
    <property type="match status" value="3"/>
</dbReference>
<sequence>MNKIKGECLLENRNLVYPKETIYFLISCVVSAGLYIALFFSLIMLPVLIGLFLLSLCFHAIMMGSIRGNGVKVSESQFPDVYERIQSLSLDMRLKKVPDVFIVQSEGALNAFATRFFGRDMVVLYSEVFELARQQGDRELDFIIAHELAHIKRRHIWKNWLTLPASWIPFLSEAYSRAAEYTCDRHAAHYVNDGQAAKRALTMLGAGKVLYREVNEEAYVRQIEQETNVFVWLSEKLSTHPVLPKRIQHIGQFLRLPDATDYRAPKKKVLIGAAAAVLVIGLLTAGAIYAVSKLDPAAFFDEAMMDDLGVGEVEGETALMTAAADGDTDTVSELISVGEDLEAASSEGETALHYATNNSQLETAEVLLQAGADPNAEDAYSFTPLWNAYLYEDYDMARLLMEYGADPDLEDEYGDTVRSTAEDEGSDEFLMILNEEKPNDSLVN</sequence>
<organism evidence="15 16">
    <name type="scientific">Domibacillus enclensis</name>
    <dbReference type="NCBI Taxonomy" id="1017273"/>
    <lineage>
        <taxon>Bacteria</taxon>
        <taxon>Bacillati</taxon>
        <taxon>Bacillota</taxon>
        <taxon>Bacilli</taxon>
        <taxon>Bacillales</taxon>
        <taxon>Bacillaceae</taxon>
        <taxon>Domibacillus</taxon>
    </lineage>
</organism>
<accession>A0ABX4EBX2</accession>
<evidence type="ECO:0000313" key="15">
    <source>
        <dbReference type="EMBL" id="OXS79463.1"/>
    </source>
</evidence>
<feature type="transmembrane region" description="Helical" evidence="13">
    <location>
        <begin position="21"/>
        <end position="41"/>
    </location>
</feature>
<keyword evidence="10" id="KW-0482">Metalloprotease</keyword>
<dbReference type="CDD" id="cd07325">
    <property type="entry name" value="M48_Ste24p_like"/>
    <property type="match status" value="1"/>
</dbReference>
<feature type="transmembrane region" description="Helical" evidence="13">
    <location>
        <begin position="47"/>
        <end position="66"/>
    </location>
</feature>
<dbReference type="Pfam" id="PF12796">
    <property type="entry name" value="Ank_2"/>
    <property type="match status" value="1"/>
</dbReference>
<dbReference type="Pfam" id="PF00023">
    <property type="entry name" value="Ank"/>
    <property type="match status" value="1"/>
</dbReference>
<dbReference type="PANTHER" id="PTHR43221:SF1">
    <property type="entry name" value="PROTEASE HTPX"/>
    <property type="match status" value="1"/>
</dbReference>
<dbReference type="Proteomes" id="UP000215545">
    <property type="component" value="Unassembled WGS sequence"/>
</dbReference>
<evidence type="ECO:0000256" key="10">
    <source>
        <dbReference type="ARBA" id="ARBA00023049"/>
    </source>
</evidence>
<gene>
    <name evidence="15" type="ORF">B1B05_05310</name>
</gene>
<keyword evidence="12" id="KW-0040">ANK repeat</keyword>
<comment type="cofactor">
    <cofactor evidence="1">
        <name>Zn(2+)</name>
        <dbReference type="ChEBI" id="CHEBI:29105"/>
    </cofactor>
</comment>
<evidence type="ECO:0000256" key="8">
    <source>
        <dbReference type="ARBA" id="ARBA00022833"/>
    </source>
</evidence>
<dbReference type="InterPro" id="IPR050083">
    <property type="entry name" value="HtpX_protease"/>
</dbReference>
<dbReference type="Gene3D" id="3.30.2010.10">
    <property type="entry name" value="Metalloproteases ('zincins'), catalytic domain"/>
    <property type="match status" value="1"/>
</dbReference>
<evidence type="ECO:0000313" key="16">
    <source>
        <dbReference type="Proteomes" id="UP000215545"/>
    </source>
</evidence>
<evidence type="ECO:0000256" key="6">
    <source>
        <dbReference type="ARBA" id="ARBA00022723"/>
    </source>
</evidence>
<keyword evidence="5 13" id="KW-0812">Transmembrane</keyword>
<dbReference type="InterPro" id="IPR002110">
    <property type="entry name" value="Ankyrin_rpt"/>
</dbReference>
<dbReference type="PROSITE" id="PS50088">
    <property type="entry name" value="ANK_REPEAT"/>
    <property type="match status" value="3"/>
</dbReference>
<dbReference type="PROSITE" id="PS50297">
    <property type="entry name" value="ANK_REP_REGION"/>
    <property type="match status" value="2"/>
</dbReference>
<keyword evidence="16" id="KW-1185">Reference proteome</keyword>
<dbReference type="EMBL" id="MWSK01000002">
    <property type="protein sequence ID" value="OXS79463.1"/>
    <property type="molecule type" value="Genomic_DNA"/>
</dbReference>